<keyword evidence="5" id="KW-1185">Reference proteome</keyword>
<evidence type="ECO:0000256" key="1">
    <source>
        <dbReference type="ARBA" id="ARBA00022723"/>
    </source>
</evidence>
<dbReference type="PROSITE" id="PS51747">
    <property type="entry name" value="CYT_DCMP_DEAMINASES_2"/>
    <property type="match status" value="1"/>
</dbReference>
<dbReference type="Proteomes" id="UP001157353">
    <property type="component" value="Unassembled WGS sequence"/>
</dbReference>
<dbReference type="CDD" id="cd01284">
    <property type="entry name" value="Riboflavin_deaminase-reductase"/>
    <property type="match status" value="1"/>
</dbReference>
<keyword evidence="1" id="KW-0479">Metal-binding</keyword>
<organism evidence="4 5">
    <name type="scientific">Psychromonas marina</name>
    <dbReference type="NCBI Taxonomy" id="88364"/>
    <lineage>
        <taxon>Bacteria</taxon>
        <taxon>Pseudomonadati</taxon>
        <taxon>Pseudomonadota</taxon>
        <taxon>Gammaproteobacteria</taxon>
        <taxon>Alteromonadales</taxon>
        <taxon>Psychromonadaceae</taxon>
        <taxon>Psychromonas</taxon>
    </lineage>
</organism>
<comment type="caution">
    <text evidence="4">The sequence shown here is derived from an EMBL/GenBank/DDBJ whole genome shotgun (WGS) entry which is preliminary data.</text>
</comment>
<dbReference type="RefSeq" id="WP_284205222.1">
    <property type="nucleotide sequence ID" value="NZ_BSPQ01000018.1"/>
</dbReference>
<dbReference type="InterPro" id="IPR002125">
    <property type="entry name" value="CMP_dCMP_dom"/>
</dbReference>
<feature type="domain" description="CMP/dCMP-type deaminase" evidence="3">
    <location>
        <begin position="1"/>
        <end position="123"/>
    </location>
</feature>
<dbReference type="InterPro" id="IPR016192">
    <property type="entry name" value="APOBEC/CMP_deaminase_Zn-bd"/>
</dbReference>
<name>A0ABQ6E418_9GAMM</name>
<evidence type="ECO:0000256" key="2">
    <source>
        <dbReference type="ARBA" id="ARBA00022833"/>
    </source>
</evidence>
<dbReference type="PANTHER" id="PTHR11079:SF162">
    <property type="entry name" value="RIBOFLAVIN BIOSYNTHESIS PROTEIN PYRD, CHLOROPLASTIC"/>
    <property type="match status" value="1"/>
</dbReference>
<dbReference type="InterPro" id="IPR016193">
    <property type="entry name" value="Cytidine_deaminase-like"/>
</dbReference>
<protein>
    <submittedName>
        <fullName evidence="4">Riboflavin-specific deaminase</fullName>
    </submittedName>
</protein>
<dbReference type="SUPFAM" id="SSF53927">
    <property type="entry name" value="Cytidine deaminase-like"/>
    <property type="match status" value="1"/>
</dbReference>
<sequence>MSDIKFMLQALEISKKALPKCIPNPPVGCVLVKDGRVISEGFTQSIGGNHAELEAIKNYSGLLDNVTAYVTLEPCSFEGRTPSCAKMIADTNINKVIVATLDPDRRNNGKGIEILRDNGLQVEVGIGAKEVNEFINLYLGHS</sequence>
<dbReference type="Pfam" id="PF00383">
    <property type="entry name" value="dCMP_cyt_deam_1"/>
    <property type="match status" value="1"/>
</dbReference>
<dbReference type="EMBL" id="BSPQ01000018">
    <property type="protein sequence ID" value="GLS92126.1"/>
    <property type="molecule type" value="Genomic_DNA"/>
</dbReference>
<accession>A0ABQ6E418</accession>
<reference evidence="5" key="1">
    <citation type="journal article" date="2019" name="Int. J. Syst. Evol. Microbiol.">
        <title>The Global Catalogue of Microorganisms (GCM) 10K type strain sequencing project: providing services to taxonomists for standard genome sequencing and annotation.</title>
        <authorList>
            <consortium name="The Broad Institute Genomics Platform"/>
            <consortium name="The Broad Institute Genome Sequencing Center for Infectious Disease"/>
            <person name="Wu L."/>
            <person name="Ma J."/>
        </authorList>
    </citation>
    <scope>NUCLEOTIDE SEQUENCE [LARGE SCALE GENOMIC DNA]</scope>
    <source>
        <strain evidence="5">NBRC 103166</strain>
    </source>
</reference>
<dbReference type="Gene3D" id="3.40.140.10">
    <property type="entry name" value="Cytidine Deaminase, domain 2"/>
    <property type="match status" value="1"/>
</dbReference>
<proteinExistence type="predicted"/>
<dbReference type="PANTHER" id="PTHR11079">
    <property type="entry name" value="CYTOSINE DEAMINASE FAMILY MEMBER"/>
    <property type="match status" value="1"/>
</dbReference>
<keyword evidence="2" id="KW-0862">Zinc</keyword>
<evidence type="ECO:0000259" key="3">
    <source>
        <dbReference type="PROSITE" id="PS51747"/>
    </source>
</evidence>
<dbReference type="PROSITE" id="PS00903">
    <property type="entry name" value="CYT_DCMP_DEAMINASES_1"/>
    <property type="match status" value="1"/>
</dbReference>
<gene>
    <name evidence="4" type="ORF">GCM10007916_31960</name>
</gene>
<evidence type="ECO:0000313" key="5">
    <source>
        <dbReference type="Proteomes" id="UP001157353"/>
    </source>
</evidence>
<evidence type="ECO:0000313" key="4">
    <source>
        <dbReference type="EMBL" id="GLS92126.1"/>
    </source>
</evidence>